<dbReference type="InterPro" id="IPR011761">
    <property type="entry name" value="ATP-grasp"/>
</dbReference>
<evidence type="ECO:0000256" key="8">
    <source>
        <dbReference type="SAM" id="MobiDB-lite"/>
    </source>
</evidence>
<evidence type="ECO:0000256" key="1">
    <source>
        <dbReference type="ARBA" id="ARBA00001953"/>
    </source>
</evidence>
<dbReference type="PROSITE" id="PS00867">
    <property type="entry name" value="CPSASE_2"/>
    <property type="match status" value="1"/>
</dbReference>
<dbReference type="SUPFAM" id="SSF50891">
    <property type="entry name" value="Cyclophilin-like"/>
    <property type="match status" value="2"/>
</dbReference>
<dbReference type="Proteomes" id="UP000664167">
    <property type="component" value="Unassembled WGS sequence"/>
</dbReference>
<dbReference type="Pfam" id="PF02786">
    <property type="entry name" value="CPSase_L_D2"/>
    <property type="match status" value="1"/>
</dbReference>
<dbReference type="NCBIfam" id="TIGR00724">
    <property type="entry name" value="urea_amlyse_rel"/>
    <property type="match status" value="1"/>
</dbReference>
<keyword evidence="2" id="KW-0436">Ligase</keyword>
<protein>
    <submittedName>
        <fullName evidence="12">5-oxoprolinase/urea amidolyase family protein</fullName>
    </submittedName>
</protein>
<dbReference type="GO" id="GO:0046872">
    <property type="term" value="F:metal ion binding"/>
    <property type="evidence" value="ECO:0007669"/>
    <property type="project" value="InterPro"/>
</dbReference>
<gene>
    <name evidence="12" type="ORF">J0695_32745</name>
</gene>
<dbReference type="Gene3D" id="3.30.1360.40">
    <property type="match status" value="1"/>
</dbReference>
<dbReference type="Gene3D" id="2.40.100.10">
    <property type="entry name" value="Cyclophilin-like"/>
    <property type="match status" value="2"/>
</dbReference>
<dbReference type="CDD" id="cd06850">
    <property type="entry name" value="biotinyl_domain"/>
    <property type="match status" value="1"/>
</dbReference>
<dbReference type="InterPro" id="IPR005479">
    <property type="entry name" value="CPAse_ATP-bd"/>
</dbReference>
<dbReference type="PANTHER" id="PTHR18866">
    <property type="entry name" value="CARBOXYLASE:PYRUVATE/ACETYL-COA/PROPIONYL-COA CARBOXYLASE"/>
    <property type="match status" value="1"/>
</dbReference>
<dbReference type="SUPFAM" id="SSF51246">
    <property type="entry name" value="Rudiment single hybrid motif"/>
    <property type="match status" value="1"/>
</dbReference>
<dbReference type="PROSITE" id="PS50979">
    <property type="entry name" value="BC"/>
    <property type="match status" value="1"/>
</dbReference>
<dbReference type="Pfam" id="PF02785">
    <property type="entry name" value="Biotin_carb_C"/>
    <property type="match status" value="1"/>
</dbReference>
<dbReference type="PROSITE" id="PS50975">
    <property type="entry name" value="ATP_GRASP"/>
    <property type="match status" value="1"/>
</dbReference>
<dbReference type="Pfam" id="PF02626">
    <property type="entry name" value="CT_A_B"/>
    <property type="match status" value="1"/>
</dbReference>
<dbReference type="InterPro" id="IPR003778">
    <property type="entry name" value="CT_A_B"/>
</dbReference>
<dbReference type="GO" id="GO:0005524">
    <property type="term" value="F:ATP binding"/>
    <property type="evidence" value="ECO:0007669"/>
    <property type="project" value="UniProtKB-UniRule"/>
</dbReference>
<dbReference type="SUPFAM" id="SSF52440">
    <property type="entry name" value="PreATP-grasp domain"/>
    <property type="match status" value="1"/>
</dbReference>
<dbReference type="InterPro" id="IPR003833">
    <property type="entry name" value="CT_C_D"/>
</dbReference>
<name>A0A939FE93_9ACTN</name>
<keyword evidence="5 7" id="KW-0067">ATP-binding</keyword>
<evidence type="ECO:0000256" key="6">
    <source>
        <dbReference type="ARBA" id="ARBA00023267"/>
    </source>
</evidence>
<keyword evidence="3 7" id="KW-0547">Nucleotide-binding</keyword>
<feature type="domain" description="Biotin carboxylation" evidence="11">
    <location>
        <begin position="6"/>
        <end position="448"/>
    </location>
</feature>
<dbReference type="GO" id="GO:0016874">
    <property type="term" value="F:ligase activity"/>
    <property type="evidence" value="ECO:0007669"/>
    <property type="project" value="UniProtKB-KW"/>
</dbReference>
<dbReference type="SMART" id="SM00797">
    <property type="entry name" value="AHS2"/>
    <property type="match status" value="1"/>
</dbReference>
<dbReference type="Gene3D" id="2.40.50.100">
    <property type="match status" value="1"/>
</dbReference>
<dbReference type="SUPFAM" id="SSF56059">
    <property type="entry name" value="Glutathione synthetase ATP-binding domain-like"/>
    <property type="match status" value="1"/>
</dbReference>
<reference evidence="12" key="1">
    <citation type="submission" date="2021-03" db="EMBL/GenBank/DDBJ databases">
        <title>Streptomyces poriferae sp. nov., a novel marine sponge-derived Actinobacteria species with anti-MRSA activity.</title>
        <authorList>
            <person name="Sandoval-Powers M."/>
            <person name="Kralova S."/>
            <person name="Nguyen G.-S."/>
            <person name="Fawwal D."/>
            <person name="Degnes K."/>
            <person name="Klinkenberg G."/>
            <person name="Sletta H."/>
            <person name="Wentzel A."/>
            <person name="Liles M.R."/>
        </authorList>
    </citation>
    <scope>NUCLEOTIDE SEQUENCE</scope>
    <source>
        <strain evidence="12">DSM 41794</strain>
    </source>
</reference>
<organism evidence="12 13">
    <name type="scientific">Streptomyces beijiangensis</name>
    <dbReference type="NCBI Taxonomy" id="163361"/>
    <lineage>
        <taxon>Bacteria</taxon>
        <taxon>Bacillati</taxon>
        <taxon>Actinomycetota</taxon>
        <taxon>Actinomycetes</taxon>
        <taxon>Kitasatosporales</taxon>
        <taxon>Streptomycetaceae</taxon>
        <taxon>Streptomyces</taxon>
    </lineage>
</organism>
<dbReference type="EMBL" id="JAFLRJ010000403">
    <property type="protein sequence ID" value="MBO0516504.1"/>
    <property type="molecule type" value="Genomic_DNA"/>
</dbReference>
<proteinExistence type="predicted"/>
<evidence type="ECO:0000313" key="13">
    <source>
        <dbReference type="Proteomes" id="UP000664167"/>
    </source>
</evidence>
<evidence type="ECO:0000256" key="3">
    <source>
        <dbReference type="ARBA" id="ARBA00022741"/>
    </source>
</evidence>
<evidence type="ECO:0000256" key="4">
    <source>
        <dbReference type="ARBA" id="ARBA00022801"/>
    </source>
</evidence>
<accession>A0A939FE93</accession>
<dbReference type="InterPro" id="IPR011053">
    <property type="entry name" value="Single_hybrid_motif"/>
</dbReference>
<dbReference type="Pfam" id="PF00289">
    <property type="entry name" value="Biotin_carb_N"/>
    <property type="match status" value="1"/>
</dbReference>
<dbReference type="GO" id="GO:0016787">
    <property type="term" value="F:hydrolase activity"/>
    <property type="evidence" value="ECO:0007669"/>
    <property type="project" value="UniProtKB-KW"/>
</dbReference>
<keyword evidence="6" id="KW-0092">Biotin</keyword>
<dbReference type="Pfam" id="PF00364">
    <property type="entry name" value="Biotin_lipoyl"/>
    <property type="match status" value="1"/>
</dbReference>
<feature type="domain" description="Lipoyl-binding" evidence="9">
    <location>
        <begin position="1085"/>
        <end position="1163"/>
    </location>
</feature>
<sequence length="1164" mass="124383">MTPDTTFDTLLVANRGEIAVRIIRTAKALGLRTVAVFSDPDRSAPHVRLADEAVRLGPAPAKESYLDADLVLKAAKDTGAGAIHPGYGFLSEDAVFARRCEDAGIVFVGPTPRQLELFGAKHTARAAAEAAGVPLAPGTGLLPDLASATAAAGRIGYPVMLKATGGGGGIGMQAVYDAEDLADAWERVQRVAAASFSSAGVFLERLVEHARHVEVQVFGDGTGRVVTFGDRDCSLQRRNQKVLEEAPAPGLPDHVRNQLASSARELCASVDYRSAGTVEFVYDAGREEAYFLEVNTRLQVEHPVTEEIYGVDLVEWMLRLAQGDTAVVREPDAPRGHAVEARVYAEDPTRDHRPSAGLLTRVAFPEGVRVDGWVETGTEVTTSYDPMLAKVIAYGSDRTEALSRLDTALAATRVDGIETNLGLVRAALASPEVRAATHSTATLATVTDPTPRIEVTAGGTLTTVQDWPGRTGHWQVGVPPSGPMDDLSFRLGNTALGNDPGAPGLECTLQGPTLRFTHATTVCVTGAPAPVTVDGEPAPQWEPFTVPAGARLTIGAPSGQGLRTYLLLAGGLDVPGYLGSASTFTLGKFGGHGGRALRTGDVLHGGTQRTGTTPVTHADRPSIATTWDIGAAEGPHAAPEFFTEQDIHDFYAADWKVHFNSARTGVRLVGPKPRWARTDGGEAGLHPSNIHDTPYSVGAVDYTGDMPVLLGPDGPSLGGFVCPATIITSERWKLGQLRPGDTVRFTPVTVAGTSRPVIVDGGVLARDADVTYRRSGDDNLLVEYGPMQLDLALRMRVHALAQAVSDAELPGVLDLTPGIRSLQIHTDPAALPVDELLRTVRAIQSQLPSTDALVVDSRTVHLPLSWDDPATREAITRYMAGVRDDAPWCPWNIEFIRRINGLASPDEVYRTVFDAEYLVLGLGDVYLGAPVATPLDPRHRLVTTKYNPARTWTAENSVGIGGAYLCVYGMEGPGGYQFVGRTTQVWSSWQERPWLLRFFDRIKWYPVGADELLELRADMAAGRWTPRIEEGTFALADHQGFLAENAESIAAFRAQQATAFGAERDAWEASGEFTRAEAVSEPAPPQAVEIPEGSRLIEAEFAASVWQLSVAEGDRVEAGQQLIALEAMKMESPVHAPTACTVTRILTTTGAQVEAGTPLLILTP</sequence>
<dbReference type="InterPro" id="IPR000089">
    <property type="entry name" value="Biotin_lipoyl"/>
</dbReference>
<dbReference type="InterPro" id="IPR001882">
    <property type="entry name" value="Biotin_BS"/>
</dbReference>
<dbReference type="InterPro" id="IPR011054">
    <property type="entry name" value="Rudment_hybrid_motif"/>
</dbReference>
<dbReference type="Gene3D" id="3.30.470.20">
    <property type="entry name" value="ATP-grasp fold, B domain"/>
    <property type="match status" value="1"/>
</dbReference>
<dbReference type="PROSITE" id="PS00866">
    <property type="entry name" value="CPSASE_1"/>
    <property type="match status" value="1"/>
</dbReference>
<evidence type="ECO:0000259" key="10">
    <source>
        <dbReference type="PROSITE" id="PS50975"/>
    </source>
</evidence>
<dbReference type="AlphaFoldDB" id="A0A939FE93"/>
<dbReference type="PROSITE" id="PS50968">
    <property type="entry name" value="BIOTINYL_LIPOYL"/>
    <property type="match status" value="1"/>
</dbReference>
<dbReference type="PROSITE" id="PS00188">
    <property type="entry name" value="BIOTIN"/>
    <property type="match status" value="1"/>
</dbReference>
<evidence type="ECO:0000259" key="11">
    <source>
        <dbReference type="PROSITE" id="PS50979"/>
    </source>
</evidence>
<evidence type="ECO:0000313" key="12">
    <source>
        <dbReference type="EMBL" id="MBO0516504.1"/>
    </source>
</evidence>
<dbReference type="RefSeq" id="WP_206968315.1">
    <property type="nucleotide sequence ID" value="NZ_BAAAJJ010000005.1"/>
</dbReference>
<dbReference type="SMART" id="SM00796">
    <property type="entry name" value="AHS1"/>
    <property type="match status" value="1"/>
</dbReference>
<feature type="domain" description="ATP-grasp" evidence="10">
    <location>
        <begin position="125"/>
        <end position="322"/>
    </location>
</feature>
<keyword evidence="13" id="KW-1185">Reference proteome</keyword>
<dbReference type="InterPro" id="IPR005481">
    <property type="entry name" value="BC-like_N"/>
</dbReference>
<dbReference type="FunFam" id="3.40.50.20:FF:000010">
    <property type="entry name" value="Propionyl-CoA carboxylase subunit alpha"/>
    <property type="match status" value="1"/>
</dbReference>
<dbReference type="SMART" id="SM00878">
    <property type="entry name" value="Biotin_carb_C"/>
    <property type="match status" value="1"/>
</dbReference>
<comment type="cofactor">
    <cofactor evidence="1">
        <name>biotin</name>
        <dbReference type="ChEBI" id="CHEBI:57586"/>
    </cofactor>
</comment>
<dbReference type="InterPro" id="IPR005482">
    <property type="entry name" value="Biotin_COase_C"/>
</dbReference>
<evidence type="ECO:0000259" key="9">
    <source>
        <dbReference type="PROSITE" id="PS50968"/>
    </source>
</evidence>
<evidence type="ECO:0000256" key="7">
    <source>
        <dbReference type="PROSITE-ProRule" id="PRU00409"/>
    </source>
</evidence>
<evidence type="ECO:0000256" key="5">
    <source>
        <dbReference type="ARBA" id="ARBA00022840"/>
    </source>
</evidence>
<dbReference type="InterPro" id="IPR050856">
    <property type="entry name" value="Biotin_carboxylase_complex"/>
</dbReference>
<comment type="caution">
    <text evidence="12">The sequence shown here is derived from an EMBL/GenBank/DDBJ whole genome shotgun (WGS) entry which is preliminary data.</text>
</comment>
<dbReference type="InterPro" id="IPR029000">
    <property type="entry name" value="Cyclophilin-like_dom_sf"/>
</dbReference>
<dbReference type="SUPFAM" id="SSF160467">
    <property type="entry name" value="PH0987 N-terminal domain-like"/>
    <property type="match status" value="1"/>
</dbReference>
<dbReference type="PANTHER" id="PTHR18866:SF128">
    <property type="entry name" value="UREA AMIDOLYASE"/>
    <property type="match status" value="1"/>
</dbReference>
<dbReference type="SUPFAM" id="SSF51230">
    <property type="entry name" value="Single hybrid motif"/>
    <property type="match status" value="1"/>
</dbReference>
<feature type="region of interest" description="Disordered" evidence="8">
    <location>
        <begin position="600"/>
        <end position="619"/>
    </location>
</feature>
<dbReference type="InterPro" id="IPR016185">
    <property type="entry name" value="PreATP-grasp_dom_sf"/>
</dbReference>
<dbReference type="Pfam" id="PF02682">
    <property type="entry name" value="CT_C_D"/>
    <property type="match status" value="1"/>
</dbReference>
<dbReference type="InterPro" id="IPR011764">
    <property type="entry name" value="Biotin_carboxylation_dom"/>
</dbReference>
<evidence type="ECO:0000256" key="2">
    <source>
        <dbReference type="ARBA" id="ARBA00022598"/>
    </source>
</evidence>
<keyword evidence="4" id="KW-0378">Hydrolase</keyword>